<feature type="compositionally biased region" description="Polar residues" evidence="1">
    <location>
        <begin position="1"/>
        <end position="16"/>
    </location>
</feature>
<dbReference type="Proteomes" id="UP000263900">
    <property type="component" value="Chromosome"/>
</dbReference>
<proteinExistence type="predicted"/>
<dbReference type="EMBL" id="CP032157">
    <property type="protein sequence ID" value="AXY78867.1"/>
    <property type="molecule type" value="Genomic_DNA"/>
</dbReference>
<sequence length="69" mass="7723">MRKSPSQDTGFQPQQITHHRCGPTVQPQDTGCNYTCQHRGALQRPRGGRVHNPAGGCTECNTRSQFPFR</sequence>
<protein>
    <submittedName>
        <fullName evidence="2">Uncharacterized protein</fullName>
    </submittedName>
</protein>
<feature type="region of interest" description="Disordered" evidence="1">
    <location>
        <begin position="1"/>
        <end position="24"/>
    </location>
</feature>
<accession>A0A3B7MXZ3</accession>
<reference evidence="2 3" key="1">
    <citation type="submission" date="2018-09" db="EMBL/GenBank/DDBJ databases">
        <title>Genome sequencing of strain 6GH32-13.</title>
        <authorList>
            <person name="Weon H.-Y."/>
            <person name="Heo J."/>
            <person name="Kwon S.-W."/>
        </authorList>
    </citation>
    <scope>NUCLEOTIDE SEQUENCE [LARGE SCALE GENOMIC DNA]</scope>
    <source>
        <strain evidence="2 3">5GH32-13</strain>
    </source>
</reference>
<evidence type="ECO:0000313" key="3">
    <source>
        <dbReference type="Proteomes" id="UP000263900"/>
    </source>
</evidence>
<evidence type="ECO:0000313" key="2">
    <source>
        <dbReference type="EMBL" id="AXY78867.1"/>
    </source>
</evidence>
<keyword evidence="3" id="KW-1185">Reference proteome</keyword>
<dbReference type="KEGG" id="pseg:D3H65_32425"/>
<dbReference type="AlphaFoldDB" id="A0A3B7MXZ3"/>
<name>A0A3B7MXZ3_9BACT</name>
<evidence type="ECO:0000256" key="1">
    <source>
        <dbReference type="SAM" id="MobiDB-lite"/>
    </source>
</evidence>
<gene>
    <name evidence="2" type="ORF">D3H65_32425</name>
</gene>
<organism evidence="2 3">
    <name type="scientific">Paraflavitalea soli</name>
    <dbReference type="NCBI Taxonomy" id="2315862"/>
    <lineage>
        <taxon>Bacteria</taxon>
        <taxon>Pseudomonadati</taxon>
        <taxon>Bacteroidota</taxon>
        <taxon>Chitinophagia</taxon>
        <taxon>Chitinophagales</taxon>
        <taxon>Chitinophagaceae</taxon>
        <taxon>Paraflavitalea</taxon>
    </lineage>
</organism>